<comment type="caution">
    <text evidence="2">The sequence shown here is derived from an EMBL/GenBank/DDBJ whole genome shotgun (WGS) entry which is preliminary data.</text>
</comment>
<organism evidence="2 3">
    <name type="scientific">Reticulomyxa filosa</name>
    <dbReference type="NCBI Taxonomy" id="46433"/>
    <lineage>
        <taxon>Eukaryota</taxon>
        <taxon>Sar</taxon>
        <taxon>Rhizaria</taxon>
        <taxon>Retaria</taxon>
        <taxon>Foraminifera</taxon>
        <taxon>Monothalamids</taxon>
        <taxon>Reticulomyxidae</taxon>
        <taxon>Reticulomyxa</taxon>
    </lineage>
</organism>
<evidence type="ECO:0000256" key="1">
    <source>
        <dbReference type="SAM" id="MobiDB-lite"/>
    </source>
</evidence>
<sequence>MATFDGDSMCDKKKKKKNCKDYSAKNERRGHSRAKKKIVIVKNILQDKAQRSIKCMNMEQELNNIASNNSSDASATTLTLDLSNNEAAVSPQKVEGIKIEESEENGSTAVCINNSPEKIEMDKECVISEDRHHKDTPRGKEAPSLMVSDDNKENHIMETAATIIAAGVSTPTIEKKSEEEIKNENALVEQLGYDANGQLMPGFENVQDTSLCFTSDSDFSIFNRQLASDIPLQRPFRFFFFFFKKNKKIKKKLVAVKRLASACPLFGYKAAFSLIPRIRSIASDKEMVIRQTCAEQLGGYGNISWKRQTMAKRRID</sequence>
<dbReference type="Proteomes" id="UP000023152">
    <property type="component" value="Unassembled WGS sequence"/>
</dbReference>
<feature type="compositionally biased region" description="Basic and acidic residues" evidence="1">
    <location>
        <begin position="19"/>
        <end position="29"/>
    </location>
</feature>
<proteinExistence type="predicted"/>
<dbReference type="AlphaFoldDB" id="X6N7T6"/>
<name>X6N7T6_RETFI</name>
<evidence type="ECO:0000313" key="2">
    <source>
        <dbReference type="EMBL" id="ETO21814.1"/>
    </source>
</evidence>
<feature type="region of interest" description="Disordered" evidence="1">
    <location>
        <begin position="1"/>
        <end position="33"/>
    </location>
</feature>
<keyword evidence="3" id="KW-1185">Reference proteome</keyword>
<dbReference type="OrthoDB" id="340346at2759"/>
<gene>
    <name evidence="2" type="ORF">RFI_15388</name>
</gene>
<protein>
    <submittedName>
        <fullName evidence="2">Uncharacterized protein</fullName>
    </submittedName>
</protein>
<evidence type="ECO:0000313" key="3">
    <source>
        <dbReference type="Proteomes" id="UP000023152"/>
    </source>
</evidence>
<dbReference type="EMBL" id="ASPP01011272">
    <property type="protein sequence ID" value="ETO21814.1"/>
    <property type="molecule type" value="Genomic_DNA"/>
</dbReference>
<reference evidence="2 3" key="1">
    <citation type="journal article" date="2013" name="Curr. Biol.">
        <title>The Genome of the Foraminiferan Reticulomyxa filosa.</title>
        <authorList>
            <person name="Glockner G."/>
            <person name="Hulsmann N."/>
            <person name="Schleicher M."/>
            <person name="Noegel A.A."/>
            <person name="Eichinger L."/>
            <person name="Gallinger C."/>
            <person name="Pawlowski J."/>
            <person name="Sierra R."/>
            <person name="Euteneuer U."/>
            <person name="Pillet L."/>
            <person name="Moustafa A."/>
            <person name="Platzer M."/>
            <person name="Groth M."/>
            <person name="Szafranski K."/>
            <person name="Schliwa M."/>
        </authorList>
    </citation>
    <scope>NUCLEOTIDE SEQUENCE [LARGE SCALE GENOMIC DNA]</scope>
</reference>
<accession>X6N7T6</accession>